<protein>
    <submittedName>
        <fullName evidence="1">Uncharacterized protein</fullName>
    </submittedName>
</protein>
<sequence length="151" mass="16970">MLSSYPCCYTSLSLTVRCMTYYTLYLDETDLGCSTEVCSFPILVTCGTLIGSKVGHQLDSDTLSSRISNACNMVGYLSLSTRFGKNVNSIQGDIKFAKASNNKRFWHQRSRQAYSKSNNIHPLRSMAIHQLRSDLDFLPMFVKITTIVSEN</sequence>
<dbReference type="AlphaFoldDB" id="A0A1X2IV60"/>
<dbReference type="Proteomes" id="UP000193560">
    <property type="component" value="Unassembled WGS sequence"/>
</dbReference>
<accession>A0A1X2IV60</accession>
<organism evidence="1 2">
    <name type="scientific">Absidia repens</name>
    <dbReference type="NCBI Taxonomy" id="90262"/>
    <lineage>
        <taxon>Eukaryota</taxon>
        <taxon>Fungi</taxon>
        <taxon>Fungi incertae sedis</taxon>
        <taxon>Mucoromycota</taxon>
        <taxon>Mucoromycotina</taxon>
        <taxon>Mucoromycetes</taxon>
        <taxon>Mucorales</taxon>
        <taxon>Cunninghamellaceae</taxon>
        <taxon>Absidia</taxon>
    </lineage>
</organism>
<dbReference type="EMBL" id="MCGE01000004">
    <property type="protein sequence ID" value="ORZ22632.1"/>
    <property type="molecule type" value="Genomic_DNA"/>
</dbReference>
<gene>
    <name evidence="1" type="ORF">BCR42DRAFT_447919</name>
</gene>
<keyword evidence="2" id="KW-1185">Reference proteome</keyword>
<evidence type="ECO:0000313" key="2">
    <source>
        <dbReference type="Proteomes" id="UP000193560"/>
    </source>
</evidence>
<evidence type="ECO:0000313" key="1">
    <source>
        <dbReference type="EMBL" id="ORZ22632.1"/>
    </source>
</evidence>
<proteinExistence type="predicted"/>
<comment type="caution">
    <text evidence="1">The sequence shown here is derived from an EMBL/GenBank/DDBJ whole genome shotgun (WGS) entry which is preliminary data.</text>
</comment>
<name>A0A1X2IV60_9FUNG</name>
<reference evidence="1 2" key="1">
    <citation type="submission" date="2016-07" db="EMBL/GenBank/DDBJ databases">
        <title>Pervasive Adenine N6-methylation of Active Genes in Fungi.</title>
        <authorList>
            <consortium name="DOE Joint Genome Institute"/>
            <person name="Mondo S.J."/>
            <person name="Dannebaum R.O."/>
            <person name="Kuo R.C."/>
            <person name="Labutti K."/>
            <person name="Haridas S."/>
            <person name="Kuo A."/>
            <person name="Salamov A."/>
            <person name="Ahrendt S.R."/>
            <person name="Lipzen A."/>
            <person name="Sullivan W."/>
            <person name="Andreopoulos W.B."/>
            <person name="Clum A."/>
            <person name="Lindquist E."/>
            <person name="Daum C."/>
            <person name="Ramamoorthy G.K."/>
            <person name="Gryganskyi A."/>
            <person name="Culley D."/>
            <person name="Magnuson J.K."/>
            <person name="James T.Y."/>
            <person name="O'Malley M.A."/>
            <person name="Stajich J.E."/>
            <person name="Spatafora J.W."/>
            <person name="Visel A."/>
            <person name="Grigoriev I.V."/>
        </authorList>
    </citation>
    <scope>NUCLEOTIDE SEQUENCE [LARGE SCALE GENOMIC DNA]</scope>
    <source>
        <strain evidence="1 2">NRRL 1336</strain>
    </source>
</reference>